<dbReference type="InterPro" id="IPR036271">
    <property type="entry name" value="Tet_transcr_reg_TetR-rel_C_sf"/>
</dbReference>
<name>A0ABM6FST1_PANPU</name>
<evidence type="ECO:0000256" key="2">
    <source>
        <dbReference type="ARBA" id="ARBA00023125"/>
    </source>
</evidence>
<protein>
    <submittedName>
        <fullName evidence="6">TetR family transcriptional regulator</fullName>
    </submittedName>
</protein>
<organism evidence="6 7">
    <name type="scientific">Pandoraea pulmonicola</name>
    <dbReference type="NCBI Taxonomy" id="93221"/>
    <lineage>
        <taxon>Bacteria</taxon>
        <taxon>Pseudomonadati</taxon>
        <taxon>Pseudomonadota</taxon>
        <taxon>Betaproteobacteria</taxon>
        <taxon>Burkholderiales</taxon>
        <taxon>Burkholderiaceae</taxon>
        <taxon>Pandoraea</taxon>
    </lineage>
</organism>
<sequence length="211" mass="23979">MTKDDRTTRKRNQTRDHIAATAHALFERDGYEGVTMEQIAAEADVARGTLYNHFPVKEAVLVHWMHNELGEDLEAVAEGLVLGRKSFVSRVTALLHGSAEWWEHHRQYAAPYIRFRFQQVRDGVAQQASSDMISLYVRLIGHAQQAGELRSDTPAERLALYLHFLYLSAVMTWLSNSDVRLEDEFGKALDFFMRGAVSTAEGRDGENVNRT</sequence>
<dbReference type="PANTHER" id="PTHR30055">
    <property type="entry name" value="HTH-TYPE TRANSCRIPTIONAL REGULATOR RUTR"/>
    <property type="match status" value="1"/>
</dbReference>
<feature type="domain" description="HTH tetR-type" evidence="5">
    <location>
        <begin position="12"/>
        <end position="72"/>
    </location>
</feature>
<evidence type="ECO:0000259" key="5">
    <source>
        <dbReference type="PROSITE" id="PS50977"/>
    </source>
</evidence>
<gene>
    <name evidence="6" type="ORF">RO07_02390</name>
</gene>
<dbReference type="SUPFAM" id="SSF48498">
    <property type="entry name" value="Tetracyclin repressor-like, C-terminal domain"/>
    <property type="match status" value="1"/>
</dbReference>
<dbReference type="Proteomes" id="UP000035086">
    <property type="component" value="Chromosome"/>
</dbReference>
<keyword evidence="7" id="KW-1185">Reference proteome</keyword>
<dbReference type="EMBL" id="CP010310">
    <property type="protein sequence ID" value="APD13614.1"/>
    <property type="molecule type" value="Genomic_DNA"/>
</dbReference>
<dbReference type="PANTHER" id="PTHR30055:SF234">
    <property type="entry name" value="HTH-TYPE TRANSCRIPTIONAL REGULATOR BETI"/>
    <property type="match status" value="1"/>
</dbReference>
<accession>A0ABM6FST1</accession>
<dbReference type="SUPFAM" id="SSF46689">
    <property type="entry name" value="Homeodomain-like"/>
    <property type="match status" value="1"/>
</dbReference>
<reference evidence="6" key="1">
    <citation type="submission" date="2016-11" db="EMBL/GenBank/DDBJ databases">
        <title>Complete Genome Sequencing of Pandoraea pulmonicola DSM 16583.</title>
        <authorList>
            <person name="Chan K.-G."/>
        </authorList>
    </citation>
    <scope>NUCLEOTIDE SEQUENCE</scope>
    <source>
        <strain evidence="6">DSM 16583</strain>
    </source>
</reference>
<evidence type="ECO:0000313" key="6">
    <source>
        <dbReference type="EMBL" id="APD13614.1"/>
    </source>
</evidence>
<dbReference type="InterPro" id="IPR050109">
    <property type="entry name" value="HTH-type_TetR-like_transc_reg"/>
</dbReference>
<dbReference type="PRINTS" id="PR00455">
    <property type="entry name" value="HTHTETR"/>
</dbReference>
<dbReference type="InterPro" id="IPR009057">
    <property type="entry name" value="Homeodomain-like_sf"/>
</dbReference>
<keyword evidence="1" id="KW-0805">Transcription regulation</keyword>
<evidence type="ECO:0000256" key="1">
    <source>
        <dbReference type="ARBA" id="ARBA00023015"/>
    </source>
</evidence>
<keyword evidence="2 4" id="KW-0238">DNA-binding</keyword>
<dbReference type="InterPro" id="IPR001647">
    <property type="entry name" value="HTH_TetR"/>
</dbReference>
<keyword evidence="3" id="KW-0804">Transcription</keyword>
<evidence type="ECO:0000313" key="7">
    <source>
        <dbReference type="Proteomes" id="UP000035086"/>
    </source>
</evidence>
<dbReference type="Pfam" id="PF00440">
    <property type="entry name" value="TetR_N"/>
    <property type="match status" value="1"/>
</dbReference>
<feature type="DNA-binding region" description="H-T-H motif" evidence="4">
    <location>
        <begin position="35"/>
        <end position="54"/>
    </location>
</feature>
<dbReference type="PROSITE" id="PS50977">
    <property type="entry name" value="HTH_TETR_2"/>
    <property type="match status" value="1"/>
</dbReference>
<dbReference type="Gene3D" id="1.10.357.10">
    <property type="entry name" value="Tetracycline Repressor, domain 2"/>
    <property type="match status" value="1"/>
</dbReference>
<proteinExistence type="predicted"/>
<evidence type="ECO:0000256" key="4">
    <source>
        <dbReference type="PROSITE-ProRule" id="PRU00335"/>
    </source>
</evidence>
<dbReference type="RefSeq" id="WP_052266729.1">
    <property type="nucleotide sequence ID" value="NZ_UGSJ01000001.1"/>
</dbReference>
<evidence type="ECO:0000256" key="3">
    <source>
        <dbReference type="ARBA" id="ARBA00023163"/>
    </source>
</evidence>